<reference evidence="2" key="1">
    <citation type="submission" date="2007-03" db="EMBL/GenBank/DDBJ databases">
        <title>Annotation of Culex pipiens quinquefasciatus.</title>
        <authorList>
            <consortium name="The Broad Institute Genome Sequencing Platform"/>
            <person name="Atkinson P.W."/>
            <person name="Hemingway J."/>
            <person name="Christensen B.M."/>
            <person name="Higgs S."/>
            <person name="Kodira C."/>
            <person name="Hannick L."/>
            <person name="Megy K."/>
            <person name="O'Leary S."/>
            <person name="Pearson M."/>
            <person name="Haas B.J."/>
            <person name="Mauceli E."/>
            <person name="Wortman J.R."/>
            <person name="Lee N.H."/>
            <person name="Guigo R."/>
            <person name="Stanke M."/>
            <person name="Alvarado L."/>
            <person name="Amedeo P."/>
            <person name="Antoine C.H."/>
            <person name="Arensburger P."/>
            <person name="Bidwell S.L."/>
            <person name="Crawford M."/>
            <person name="Camaro F."/>
            <person name="Devon K."/>
            <person name="Engels R."/>
            <person name="Hammond M."/>
            <person name="Howarth C."/>
            <person name="Koehrsen M."/>
            <person name="Lawson D."/>
            <person name="Montgomery P."/>
            <person name="Nene V."/>
            <person name="Nusbaum C."/>
            <person name="Puiu D."/>
            <person name="Romero-Severson J."/>
            <person name="Severson D.W."/>
            <person name="Shumway M."/>
            <person name="Sisk P."/>
            <person name="Stolte C."/>
            <person name="Zeng Q."/>
            <person name="Eisenstadt E."/>
            <person name="Fraser-Liggett C."/>
            <person name="Strausberg R."/>
            <person name="Galagan J."/>
            <person name="Birren B."/>
            <person name="Collins F.H."/>
        </authorList>
    </citation>
    <scope>NUCLEOTIDE SEQUENCE [LARGE SCALE GENOMIC DNA]</scope>
    <source>
        <strain evidence="2">JHB</strain>
    </source>
</reference>
<sequence length="450" mass="49115">MPPGPSGIEPRPTGRCAPAGNSPACQRPTPNVLVFADERRKAPPVSWLGDAAETASVAICTLFAPPPPPTSDSTIGESGTAKLEVTDLTKRRNVKRNGNLFTSVDSVGRKIVPRKVQQGNFVISCDGTFGCATFSGDDPRRKKRMQCVVFKKLRAFRTSQFRCTSRFGVLRSGSPGTQQQQKNLTRTVQQHSIEQCQRRRRQQSSTVQYGQQQTNSSDIDLIACTGTQAATIHQARLRELYLYQLAAKLNEPMRRVKDRSAAAAAAVSSSLMVIGYRVQRVKRTEADRCCHLPTKLPPSPNAIVPSSSSAETFAKQQPRRPAMTKNNSATSICRLERCVMDETLQLEATLVIPTATSAAVAATAAAVSRASSRYEVRKSRSSRQATKLVEDLSRPRVRSLSVGNKNCYENLIVHKHNTRKAIVSTESINVAGHRKAGPARAKNNTTSSTN</sequence>
<gene>
    <name evidence="3" type="primary">6046625</name>
    <name evidence="2" type="ORF">CpipJ_CPIJ013300</name>
</gene>
<name>B0X2C7_CULQU</name>
<evidence type="ECO:0000256" key="1">
    <source>
        <dbReference type="SAM" id="MobiDB-lite"/>
    </source>
</evidence>
<dbReference type="KEGG" id="cqu:CpipJ_CPIJ013300"/>
<reference evidence="3" key="2">
    <citation type="submission" date="2020-05" db="UniProtKB">
        <authorList>
            <consortium name="EnsemblMetazoa"/>
        </authorList>
    </citation>
    <scope>IDENTIFICATION</scope>
    <source>
        <strain evidence="3">JHB</strain>
    </source>
</reference>
<protein>
    <submittedName>
        <fullName evidence="2 3">Uncharacterized protein</fullName>
    </submittedName>
</protein>
<evidence type="ECO:0000313" key="2">
    <source>
        <dbReference type="EMBL" id="EDS39150.1"/>
    </source>
</evidence>
<dbReference type="HOGENOM" id="CLU_608678_0_0_1"/>
<dbReference type="AlphaFoldDB" id="B0X2C7"/>
<feature type="region of interest" description="Disordered" evidence="1">
    <location>
        <begin position="430"/>
        <end position="450"/>
    </location>
</feature>
<proteinExistence type="predicted"/>
<accession>B0X2C7</accession>
<dbReference type="Proteomes" id="UP000002320">
    <property type="component" value="Unassembled WGS sequence"/>
</dbReference>
<dbReference type="InParanoid" id="B0X2C7"/>
<dbReference type="VEuPathDB" id="VectorBase:CPIJ013300"/>
<keyword evidence="4" id="KW-1185">Reference proteome</keyword>
<dbReference type="EnsemblMetazoa" id="CPIJ013300-RA">
    <property type="protein sequence ID" value="CPIJ013300-PA"/>
    <property type="gene ID" value="CPIJ013300"/>
</dbReference>
<organism>
    <name type="scientific">Culex quinquefasciatus</name>
    <name type="common">Southern house mosquito</name>
    <name type="synonym">Culex pungens</name>
    <dbReference type="NCBI Taxonomy" id="7176"/>
    <lineage>
        <taxon>Eukaryota</taxon>
        <taxon>Metazoa</taxon>
        <taxon>Ecdysozoa</taxon>
        <taxon>Arthropoda</taxon>
        <taxon>Hexapoda</taxon>
        <taxon>Insecta</taxon>
        <taxon>Pterygota</taxon>
        <taxon>Neoptera</taxon>
        <taxon>Endopterygota</taxon>
        <taxon>Diptera</taxon>
        <taxon>Nematocera</taxon>
        <taxon>Culicoidea</taxon>
        <taxon>Culicidae</taxon>
        <taxon>Culicinae</taxon>
        <taxon>Culicini</taxon>
        <taxon>Culex</taxon>
        <taxon>Culex</taxon>
    </lineage>
</organism>
<feature type="region of interest" description="Disordered" evidence="1">
    <location>
        <begin position="1"/>
        <end position="24"/>
    </location>
</feature>
<evidence type="ECO:0000313" key="3">
    <source>
        <dbReference type="EnsemblMetazoa" id="CPIJ013300-PA"/>
    </source>
</evidence>
<evidence type="ECO:0000313" key="4">
    <source>
        <dbReference type="Proteomes" id="UP000002320"/>
    </source>
</evidence>
<dbReference type="EMBL" id="DS232286">
    <property type="protein sequence ID" value="EDS39150.1"/>
    <property type="molecule type" value="Genomic_DNA"/>
</dbReference>